<feature type="signal peptide" evidence="7">
    <location>
        <begin position="1"/>
        <end position="19"/>
    </location>
</feature>
<reference evidence="9 10" key="1">
    <citation type="submission" date="2020-08" db="EMBL/GenBank/DDBJ databases">
        <title>Genomic Encyclopedia of Type Strains, Phase IV (KMG-IV): sequencing the most valuable type-strain genomes for metagenomic binning, comparative biology and taxonomic classification.</title>
        <authorList>
            <person name="Goeker M."/>
        </authorList>
    </citation>
    <scope>NUCLEOTIDE SEQUENCE [LARGE SCALE GENOMIC DNA]</scope>
    <source>
        <strain evidence="9 10">DSM 29050</strain>
    </source>
</reference>
<dbReference type="InterPro" id="IPR001478">
    <property type="entry name" value="PDZ"/>
</dbReference>
<dbReference type="GO" id="GO:0046872">
    <property type="term" value="F:metal ion binding"/>
    <property type="evidence" value="ECO:0007669"/>
    <property type="project" value="UniProtKB-KW"/>
</dbReference>
<dbReference type="Pfam" id="PF00595">
    <property type="entry name" value="PDZ"/>
    <property type="match status" value="1"/>
</dbReference>
<evidence type="ECO:0000256" key="5">
    <source>
        <dbReference type="ARBA" id="ARBA00023049"/>
    </source>
</evidence>
<evidence type="ECO:0000313" key="9">
    <source>
        <dbReference type="EMBL" id="MBB3942380.1"/>
    </source>
</evidence>
<keyword evidence="7" id="KW-0732">Signal</keyword>
<keyword evidence="1 6" id="KW-0645">Protease</keyword>
<evidence type="ECO:0000313" key="10">
    <source>
        <dbReference type="Proteomes" id="UP000581447"/>
    </source>
</evidence>
<dbReference type="GO" id="GO:0016020">
    <property type="term" value="C:membrane"/>
    <property type="evidence" value="ECO:0007669"/>
    <property type="project" value="TreeGrafter"/>
</dbReference>
<evidence type="ECO:0000256" key="3">
    <source>
        <dbReference type="ARBA" id="ARBA00022801"/>
    </source>
</evidence>
<dbReference type="PROSITE" id="PS50106">
    <property type="entry name" value="PDZ"/>
    <property type="match status" value="1"/>
</dbReference>
<protein>
    <submittedName>
        <fullName evidence="9">Zn-dependent protease with chaperone function</fullName>
    </submittedName>
</protein>
<evidence type="ECO:0000256" key="2">
    <source>
        <dbReference type="ARBA" id="ARBA00022723"/>
    </source>
</evidence>
<organism evidence="9 10">
    <name type="scientific">Sphingorhabdus rigui</name>
    <dbReference type="NCBI Taxonomy" id="1282858"/>
    <lineage>
        <taxon>Bacteria</taxon>
        <taxon>Pseudomonadati</taxon>
        <taxon>Pseudomonadota</taxon>
        <taxon>Alphaproteobacteria</taxon>
        <taxon>Sphingomonadales</taxon>
        <taxon>Sphingomonadaceae</taxon>
        <taxon>Sphingorhabdus</taxon>
    </lineage>
</organism>
<evidence type="ECO:0000259" key="8">
    <source>
        <dbReference type="PROSITE" id="PS50106"/>
    </source>
</evidence>
<dbReference type="GO" id="GO:0004222">
    <property type="term" value="F:metalloendopeptidase activity"/>
    <property type="evidence" value="ECO:0007669"/>
    <property type="project" value="InterPro"/>
</dbReference>
<dbReference type="Proteomes" id="UP000581447">
    <property type="component" value="Unassembled WGS sequence"/>
</dbReference>
<accession>A0A840B0D1</accession>
<evidence type="ECO:0000256" key="7">
    <source>
        <dbReference type="SAM" id="SignalP"/>
    </source>
</evidence>
<proteinExistence type="inferred from homology"/>
<keyword evidence="10" id="KW-1185">Reference proteome</keyword>
<feature type="chain" id="PRO_5032502535" evidence="7">
    <location>
        <begin position="20"/>
        <end position="318"/>
    </location>
</feature>
<keyword evidence="2" id="KW-0479">Metal-binding</keyword>
<name>A0A840B0D1_9SPHN</name>
<keyword evidence="4 6" id="KW-0862">Zinc</keyword>
<comment type="cofactor">
    <cofactor evidence="6">
        <name>Zn(2+)</name>
        <dbReference type="ChEBI" id="CHEBI:29105"/>
    </cofactor>
    <text evidence="6">Binds 1 zinc ion per subunit.</text>
</comment>
<dbReference type="Gene3D" id="2.30.42.10">
    <property type="match status" value="1"/>
</dbReference>
<evidence type="ECO:0000256" key="1">
    <source>
        <dbReference type="ARBA" id="ARBA00022670"/>
    </source>
</evidence>
<gene>
    <name evidence="9" type="ORF">GGR91_000602</name>
</gene>
<dbReference type="AlphaFoldDB" id="A0A840B0D1"/>
<dbReference type="EMBL" id="JACIEA010000001">
    <property type="protein sequence ID" value="MBB3942380.1"/>
    <property type="molecule type" value="Genomic_DNA"/>
</dbReference>
<comment type="similarity">
    <text evidence="6">Belongs to the peptidase M48 family.</text>
</comment>
<feature type="domain" description="PDZ" evidence="8">
    <location>
        <begin position="86"/>
        <end position="118"/>
    </location>
</feature>
<dbReference type="PANTHER" id="PTHR22726:SF1">
    <property type="entry name" value="METALLOENDOPEPTIDASE OMA1, MITOCHONDRIAL"/>
    <property type="match status" value="1"/>
</dbReference>
<evidence type="ECO:0000256" key="4">
    <source>
        <dbReference type="ARBA" id="ARBA00022833"/>
    </source>
</evidence>
<dbReference type="RefSeq" id="WP_183939925.1">
    <property type="nucleotide sequence ID" value="NZ_BAABBG010000001.1"/>
</dbReference>
<dbReference type="InterPro" id="IPR036034">
    <property type="entry name" value="PDZ_sf"/>
</dbReference>
<dbReference type="SUPFAM" id="SSF50156">
    <property type="entry name" value="PDZ domain-like"/>
    <property type="match status" value="1"/>
</dbReference>
<dbReference type="InterPro" id="IPR001915">
    <property type="entry name" value="Peptidase_M48"/>
</dbReference>
<keyword evidence="3 6" id="KW-0378">Hydrolase</keyword>
<evidence type="ECO:0000256" key="6">
    <source>
        <dbReference type="RuleBase" id="RU003983"/>
    </source>
</evidence>
<dbReference type="InterPro" id="IPR051156">
    <property type="entry name" value="Mito/Outer_Membr_Metalloprot"/>
</dbReference>
<dbReference type="GO" id="GO:0051603">
    <property type="term" value="P:proteolysis involved in protein catabolic process"/>
    <property type="evidence" value="ECO:0007669"/>
    <property type="project" value="TreeGrafter"/>
</dbReference>
<dbReference type="PANTHER" id="PTHR22726">
    <property type="entry name" value="METALLOENDOPEPTIDASE OMA1"/>
    <property type="match status" value="1"/>
</dbReference>
<dbReference type="Pfam" id="PF01435">
    <property type="entry name" value="Peptidase_M48"/>
    <property type="match status" value="1"/>
</dbReference>
<sequence>MKWAAGILLMAAWITPSDAAAPADVAAYQALAQQDLRLATIGYRLALANVPFCDRKTLSPGWVLHDEAQYPDNGLAKTAFVFRSPVAISSVVAGGGAAQLGLQAGDGITAVDGIDVTGPNIVKNGRATARVAKIQTLLEAAFAKTGTAVVSMKTAAGPKQVKLQPSAICSSQFWVDTKTKLDAGADGVSVRVTQGLMTFAAADDAELAAVVAHEMAHNLLRHRDRLVATGGAKKQVLTTEIEADRLSVWLMQNAGYDPAAAVRFIERFGRKTSLGIFPDGSHLRWRNRQMLMQAEIVGMMQVDARNGLRSPPLLRLSN</sequence>
<comment type="caution">
    <text evidence="9">The sequence shown here is derived from an EMBL/GenBank/DDBJ whole genome shotgun (WGS) entry which is preliminary data.</text>
</comment>
<keyword evidence="5 6" id="KW-0482">Metalloprotease</keyword>